<reference evidence="3" key="1">
    <citation type="journal article" date="2023" name="G3 (Bethesda)">
        <title>Whole genome assembly and annotation of the endangered Caribbean coral Acropora cervicornis.</title>
        <authorList>
            <person name="Selwyn J.D."/>
            <person name="Vollmer S.V."/>
        </authorList>
    </citation>
    <scope>NUCLEOTIDE SEQUENCE</scope>
    <source>
        <strain evidence="3">K2</strain>
    </source>
</reference>
<keyword evidence="4" id="KW-1185">Reference proteome</keyword>
<comment type="similarity">
    <text evidence="1">Belongs to the iodothyronine deiodinase family.</text>
</comment>
<dbReference type="GO" id="GO:0042446">
    <property type="term" value="P:hormone biosynthetic process"/>
    <property type="evidence" value="ECO:0007669"/>
    <property type="project" value="UniProtKB-KW"/>
</dbReference>
<organism evidence="3 4">
    <name type="scientific">Acropora cervicornis</name>
    <name type="common">Staghorn coral</name>
    <dbReference type="NCBI Taxonomy" id="6130"/>
    <lineage>
        <taxon>Eukaryota</taxon>
        <taxon>Metazoa</taxon>
        <taxon>Cnidaria</taxon>
        <taxon>Anthozoa</taxon>
        <taxon>Hexacorallia</taxon>
        <taxon>Scleractinia</taxon>
        <taxon>Astrocoeniina</taxon>
        <taxon>Acroporidae</taxon>
        <taxon>Acropora</taxon>
    </lineage>
</organism>
<dbReference type="GO" id="GO:0042403">
    <property type="term" value="P:thyroid hormone metabolic process"/>
    <property type="evidence" value="ECO:0007669"/>
    <property type="project" value="TreeGrafter"/>
</dbReference>
<dbReference type="InterPro" id="IPR000643">
    <property type="entry name" value="Iodothyronine_deiodinase"/>
</dbReference>
<keyword evidence="1" id="KW-0560">Oxidoreductase</keyword>
<protein>
    <recommendedName>
        <fullName evidence="1">Iodothyronine deiodinase</fullName>
    </recommendedName>
</protein>
<dbReference type="PANTHER" id="PTHR11781:SF22">
    <property type="entry name" value="TYPE I IODOTHYRONINE DEIODINASE"/>
    <property type="match status" value="1"/>
</dbReference>
<dbReference type="AlphaFoldDB" id="A0AAD9QRR0"/>
<reference evidence="3" key="2">
    <citation type="journal article" date="2023" name="Science">
        <title>Genomic signatures of disease resistance in endangered staghorn corals.</title>
        <authorList>
            <person name="Vollmer S.V."/>
            <person name="Selwyn J.D."/>
            <person name="Despard B.A."/>
            <person name="Roesel C.L."/>
        </authorList>
    </citation>
    <scope>NUCLEOTIDE SEQUENCE</scope>
    <source>
        <strain evidence="3">K2</strain>
    </source>
</reference>
<keyword evidence="2" id="KW-0472">Membrane</keyword>
<dbReference type="PANTHER" id="PTHR11781">
    <property type="entry name" value="IODOTHYRONINE DEIODINASE"/>
    <property type="match status" value="1"/>
</dbReference>
<gene>
    <name evidence="3" type="ORF">P5673_010212</name>
</gene>
<dbReference type="GO" id="GO:0004800">
    <property type="term" value="F:thyroxine 5'-deiodinase activity"/>
    <property type="evidence" value="ECO:0007669"/>
    <property type="project" value="InterPro"/>
</dbReference>
<evidence type="ECO:0000256" key="2">
    <source>
        <dbReference type="SAM" id="Phobius"/>
    </source>
</evidence>
<sequence>MLRQLNHGIGLLVAILKSVIIVVVLRIASCLPFLKERVQKFEEQHLLVPYQNFWDEYGGMKMFTAVSKILISDHERTARLGGCAPNCKNDFSEVVRDFEEVADFLIVYICEAHPTDEWRWNNNVEIQQHRTIQERLDAAEMLKKKSKCSAPVVVDTMANETNSAYGAWPERFFIIQEGKLVYVGGTGPYNYSLPEVRSWLKNYVNNPENN</sequence>
<dbReference type="Pfam" id="PF00837">
    <property type="entry name" value="T4_deiodinase"/>
    <property type="match status" value="1"/>
</dbReference>
<comment type="caution">
    <text evidence="3">The sequence shown here is derived from an EMBL/GenBank/DDBJ whole genome shotgun (WGS) entry which is preliminary data.</text>
</comment>
<dbReference type="Gene3D" id="3.40.30.10">
    <property type="entry name" value="Glutaredoxin"/>
    <property type="match status" value="1"/>
</dbReference>
<keyword evidence="2" id="KW-1133">Transmembrane helix</keyword>
<keyword evidence="2" id="KW-0812">Transmembrane</keyword>
<evidence type="ECO:0000313" key="3">
    <source>
        <dbReference type="EMBL" id="KAK2565911.1"/>
    </source>
</evidence>
<feature type="transmembrane region" description="Helical" evidence="2">
    <location>
        <begin position="12"/>
        <end position="34"/>
    </location>
</feature>
<name>A0AAD9QRR0_ACRCE</name>
<proteinExistence type="inferred from homology"/>
<dbReference type="Proteomes" id="UP001249851">
    <property type="component" value="Unassembled WGS sequence"/>
</dbReference>
<evidence type="ECO:0000313" key="4">
    <source>
        <dbReference type="Proteomes" id="UP001249851"/>
    </source>
</evidence>
<accession>A0AAD9QRR0</accession>
<dbReference type="EMBL" id="JARQWQ010000018">
    <property type="protein sequence ID" value="KAK2565911.1"/>
    <property type="molecule type" value="Genomic_DNA"/>
</dbReference>
<comment type="function">
    <text evidence="1">Responsible for the deiodination of T4 (3,5,3',5'-tetraiodothyronine).</text>
</comment>
<evidence type="ECO:0000256" key="1">
    <source>
        <dbReference type="RuleBase" id="RU000676"/>
    </source>
</evidence>
<keyword evidence="1" id="KW-0893">Thyroid hormones biosynthesis</keyword>
<keyword evidence="1" id="KW-0712">Selenocysteine</keyword>